<dbReference type="PATRIC" id="fig|1122151.5.peg.913"/>
<evidence type="ECO:0000256" key="2">
    <source>
        <dbReference type="ARBA" id="ARBA00022695"/>
    </source>
</evidence>
<dbReference type="GeneID" id="96668730"/>
<evidence type="ECO:0000259" key="4">
    <source>
        <dbReference type="Pfam" id="PF20866"/>
    </source>
</evidence>
<dbReference type="Pfam" id="PF20866">
    <property type="entry name" value="MdcG_N"/>
    <property type="match status" value="1"/>
</dbReference>
<dbReference type="Pfam" id="PF10620">
    <property type="entry name" value="MdcG"/>
    <property type="match status" value="1"/>
</dbReference>
<evidence type="ECO:0000256" key="1">
    <source>
        <dbReference type="ARBA" id="ARBA00022679"/>
    </source>
</evidence>
<dbReference type="NCBIfam" id="TIGR03135">
    <property type="entry name" value="malonate_mdcG"/>
    <property type="match status" value="1"/>
</dbReference>
<dbReference type="InterPro" id="IPR049180">
    <property type="entry name" value="MdcG_C"/>
</dbReference>
<protein>
    <submittedName>
        <fullName evidence="5">Phosphoribosyl-dephospho-CoA transferase</fullName>
    </submittedName>
</protein>
<sequence length="205" mass="23109">MVEINPHDLLKIDSISALSEELPSWANSIFPNSLTVVVRRSPMRAGRIPVGVRGMKREHRFATYVDPKDVLKVTTPYELVERKAWKKTIPERQILPAIKALPKINEVLHNYHWGISGSVGFELATGTRAAKMTSDLDLVWLPEHSINKNEASSLLKELNQFGIHADLQVIQGNNGFSLEEYANSTSTIMMKTLEDPILVKDPWLK</sequence>
<name>A0A0R1PL13_9LACO</name>
<dbReference type="OrthoDB" id="1275217at2"/>
<dbReference type="GO" id="GO:0016779">
    <property type="term" value="F:nucleotidyltransferase activity"/>
    <property type="evidence" value="ECO:0007669"/>
    <property type="project" value="UniProtKB-KW"/>
</dbReference>
<keyword evidence="1 5" id="KW-0808">Transferase</keyword>
<proteinExistence type="predicted"/>
<dbReference type="InterPro" id="IPR048903">
    <property type="entry name" value="MdcG_N"/>
</dbReference>
<organism evidence="5 6">
    <name type="scientific">Companilactobacillus paralimentarius DSM 13238 = JCM 10415</name>
    <dbReference type="NCBI Taxonomy" id="1122151"/>
    <lineage>
        <taxon>Bacteria</taxon>
        <taxon>Bacillati</taxon>
        <taxon>Bacillota</taxon>
        <taxon>Bacilli</taxon>
        <taxon>Lactobacillales</taxon>
        <taxon>Lactobacillaceae</taxon>
        <taxon>Companilactobacillus</taxon>
    </lineage>
</organism>
<accession>A0A0R1PL13</accession>
<dbReference type="EMBL" id="AZES01000120">
    <property type="protein sequence ID" value="KRL29432.1"/>
    <property type="molecule type" value="Genomic_DNA"/>
</dbReference>
<feature type="domain" description="Phosphoribosyl-dephospho-CoA transferase MdcG C-terminal" evidence="3">
    <location>
        <begin position="95"/>
        <end position="202"/>
    </location>
</feature>
<comment type="caution">
    <text evidence="5">The sequence shown here is derived from an EMBL/GenBank/DDBJ whole genome shotgun (WGS) entry which is preliminary data.</text>
</comment>
<evidence type="ECO:0000313" key="5">
    <source>
        <dbReference type="EMBL" id="KRL29432.1"/>
    </source>
</evidence>
<evidence type="ECO:0000259" key="3">
    <source>
        <dbReference type="Pfam" id="PF10620"/>
    </source>
</evidence>
<dbReference type="AlphaFoldDB" id="A0A0R1PL13"/>
<keyword evidence="6" id="KW-1185">Reference proteome</keyword>
<gene>
    <name evidence="5" type="ORF">FD33_GL000882</name>
</gene>
<evidence type="ECO:0000313" key="6">
    <source>
        <dbReference type="Proteomes" id="UP000051908"/>
    </source>
</evidence>
<dbReference type="Proteomes" id="UP000051908">
    <property type="component" value="Unassembled WGS sequence"/>
</dbReference>
<dbReference type="NCBIfam" id="NF002332">
    <property type="entry name" value="PRK01293.1"/>
    <property type="match status" value="1"/>
</dbReference>
<feature type="domain" description="Phosphoribosyl-dephospho-CoA transferase MdcG N-terminal" evidence="4">
    <location>
        <begin position="6"/>
        <end position="76"/>
    </location>
</feature>
<dbReference type="RefSeq" id="WP_025085078.1">
    <property type="nucleotide sequence ID" value="NZ_AZES01000120.1"/>
</dbReference>
<reference evidence="5 6" key="1">
    <citation type="journal article" date="2015" name="Genome Announc.">
        <title>Expanding the biotechnology potential of lactobacilli through comparative genomics of 213 strains and associated genera.</title>
        <authorList>
            <person name="Sun Z."/>
            <person name="Harris H.M."/>
            <person name="McCann A."/>
            <person name="Guo C."/>
            <person name="Argimon S."/>
            <person name="Zhang W."/>
            <person name="Yang X."/>
            <person name="Jeffery I.B."/>
            <person name="Cooney J.C."/>
            <person name="Kagawa T.F."/>
            <person name="Liu W."/>
            <person name="Song Y."/>
            <person name="Salvetti E."/>
            <person name="Wrobel A."/>
            <person name="Rasinkangas P."/>
            <person name="Parkhill J."/>
            <person name="Rea M.C."/>
            <person name="O'Sullivan O."/>
            <person name="Ritari J."/>
            <person name="Douillard F.P."/>
            <person name="Paul Ross R."/>
            <person name="Yang R."/>
            <person name="Briner A.E."/>
            <person name="Felis G.E."/>
            <person name="de Vos W.M."/>
            <person name="Barrangou R."/>
            <person name="Klaenhammer T.R."/>
            <person name="Caufield P.W."/>
            <person name="Cui Y."/>
            <person name="Zhang H."/>
            <person name="O'Toole P.W."/>
        </authorList>
    </citation>
    <scope>NUCLEOTIDE SEQUENCE [LARGE SCALE GENOMIC DNA]</scope>
    <source>
        <strain evidence="5 6">DSM 13238</strain>
    </source>
</reference>
<keyword evidence="2" id="KW-0548">Nucleotidyltransferase</keyword>
<dbReference type="InterPro" id="IPR017557">
    <property type="entry name" value="Holo-ACP_synthase"/>
</dbReference>